<reference evidence="1" key="1">
    <citation type="journal article" date="2022" name="bioRxiv">
        <title>Sequencing and chromosome-scale assembly of the giantPleurodeles waltlgenome.</title>
        <authorList>
            <person name="Brown T."/>
            <person name="Elewa A."/>
            <person name="Iarovenko S."/>
            <person name="Subramanian E."/>
            <person name="Araus A.J."/>
            <person name="Petzold A."/>
            <person name="Susuki M."/>
            <person name="Suzuki K.-i.T."/>
            <person name="Hayashi T."/>
            <person name="Toyoda A."/>
            <person name="Oliveira C."/>
            <person name="Osipova E."/>
            <person name="Leigh N.D."/>
            <person name="Simon A."/>
            <person name="Yun M.H."/>
        </authorList>
    </citation>
    <scope>NUCLEOTIDE SEQUENCE</scope>
    <source>
        <strain evidence="1">20211129_DDA</strain>
        <tissue evidence="1">Liver</tissue>
    </source>
</reference>
<gene>
    <name evidence="1" type="ORF">NDU88_006593</name>
</gene>
<dbReference type="AlphaFoldDB" id="A0AAV7QID0"/>
<comment type="caution">
    <text evidence="1">The sequence shown here is derived from an EMBL/GenBank/DDBJ whole genome shotgun (WGS) entry which is preliminary data.</text>
</comment>
<name>A0AAV7QID0_PLEWA</name>
<dbReference type="Proteomes" id="UP001066276">
    <property type="component" value="Chromosome 6"/>
</dbReference>
<protein>
    <submittedName>
        <fullName evidence="1">Uncharacterized protein</fullName>
    </submittedName>
</protein>
<accession>A0AAV7QID0</accession>
<organism evidence="1 2">
    <name type="scientific">Pleurodeles waltl</name>
    <name type="common">Iberian ribbed newt</name>
    <dbReference type="NCBI Taxonomy" id="8319"/>
    <lineage>
        <taxon>Eukaryota</taxon>
        <taxon>Metazoa</taxon>
        <taxon>Chordata</taxon>
        <taxon>Craniata</taxon>
        <taxon>Vertebrata</taxon>
        <taxon>Euteleostomi</taxon>
        <taxon>Amphibia</taxon>
        <taxon>Batrachia</taxon>
        <taxon>Caudata</taxon>
        <taxon>Salamandroidea</taxon>
        <taxon>Salamandridae</taxon>
        <taxon>Pleurodelinae</taxon>
        <taxon>Pleurodeles</taxon>
    </lineage>
</organism>
<evidence type="ECO:0000313" key="1">
    <source>
        <dbReference type="EMBL" id="KAJ1140236.1"/>
    </source>
</evidence>
<keyword evidence="2" id="KW-1185">Reference proteome</keyword>
<dbReference type="EMBL" id="JANPWB010000010">
    <property type="protein sequence ID" value="KAJ1140236.1"/>
    <property type="molecule type" value="Genomic_DNA"/>
</dbReference>
<proteinExistence type="predicted"/>
<sequence length="113" mass="11957">MTDNGLVDGSIFEDNVLMISSETYTGVLVRAVVYSGTNSMFVDGVDNGSAFIDIDDKMDADVLAIDEDILDISLTFDSAIDPKVIDVTSIDILAINGATNGLVGAFTNNLPTF</sequence>
<evidence type="ECO:0000313" key="2">
    <source>
        <dbReference type="Proteomes" id="UP001066276"/>
    </source>
</evidence>